<proteinExistence type="predicted"/>
<evidence type="ECO:0000256" key="1">
    <source>
        <dbReference type="SAM" id="MobiDB-lite"/>
    </source>
</evidence>
<keyword evidence="3" id="KW-1185">Reference proteome</keyword>
<reference evidence="2 3" key="1">
    <citation type="submission" date="2018-07" db="EMBL/GenBank/DDBJ databases">
        <title>Microbacterium endoborsara sp. nov., a novel actinobacterium isolated from Borszczowia aralocaspica.</title>
        <authorList>
            <person name="An D."/>
        </authorList>
    </citation>
    <scope>NUCLEOTIDE SEQUENCE [LARGE SCALE GENOMIC DNA]</scope>
    <source>
        <strain evidence="2 3">C1.15228</strain>
    </source>
</reference>
<evidence type="ECO:0000313" key="3">
    <source>
        <dbReference type="Proteomes" id="UP000253508"/>
    </source>
</evidence>
<feature type="region of interest" description="Disordered" evidence="1">
    <location>
        <begin position="1"/>
        <end position="59"/>
    </location>
</feature>
<organism evidence="2 3">
    <name type="scientific">Microbacterium sorbitolivorans</name>
    <dbReference type="NCBI Taxonomy" id="1867410"/>
    <lineage>
        <taxon>Bacteria</taxon>
        <taxon>Bacillati</taxon>
        <taxon>Actinomycetota</taxon>
        <taxon>Actinomycetes</taxon>
        <taxon>Micrococcales</taxon>
        <taxon>Microbacteriaceae</taxon>
        <taxon>Microbacterium</taxon>
    </lineage>
</organism>
<dbReference type="AlphaFoldDB" id="A0A367Y1P0"/>
<protein>
    <submittedName>
        <fullName evidence="2">Uncharacterized protein</fullName>
    </submittedName>
</protein>
<name>A0A367Y1P0_9MICO</name>
<dbReference type="EMBL" id="QORO01000002">
    <property type="protein sequence ID" value="RCK59796.1"/>
    <property type="molecule type" value="Genomic_DNA"/>
</dbReference>
<evidence type="ECO:0000313" key="2">
    <source>
        <dbReference type="EMBL" id="RCK59796.1"/>
    </source>
</evidence>
<feature type="compositionally biased region" description="Basic residues" evidence="1">
    <location>
        <begin position="1"/>
        <end position="37"/>
    </location>
</feature>
<gene>
    <name evidence="2" type="ORF">DTO57_06415</name>
</gene>
<comment type="caution">
    <text evidence="2">The sequence shown here is derived from an EMBL/GenBank/DDBJ whole genome shotgun (WGS) entry which is preliminary data.</text>
</comment>
<accession>A0A367Y1P0</accession>
<dbReference type="Proteomes" id="UP000253508">
    <property type="component" value="Unassembled WGS sequence"/>
</dbReference>
<sequence>MSGKGNRRARRRRTCPAKRAAQRRQKRSRDSRRHRSRWSATTSPSECRGRSYAPRGRFR</sequence>